<feature type="domain" description="Reductase C-terminal" evidence="7">
    <location>
        <begin position="322"/>
        <end position="404"/>
    </location>
</feature>
<dbReference type="Pfam" id="PF14759">
    <property type="entry name" value="Reductase_C"/>
    <property type="match status" value="1"/>
</dbReference>
<dbReference type="SUPFAM" id="SSF55424">
    <property type="entry name" value="FAD/NAD-linked reductases, dimerisation (C-terminal) domain"/>
    <property type="match status" value="1"/>
</dbReference>
<feature type="transmembrane region" description="Helical" evidence="5">
    <location>
        <begin position="148"/>
        <end position="169"/>
    </location>
</feature>
<name>A0ABY1QJ48_9BURK</name>
<dbReference type="InterPro" id="IPR028202">
    <property type="entry name" value="Reductase_C"/>
</dbReference>
<evidence type="ECO:0000256" key="2">
    <source>
        <dbReference type="ARBA" id="ARBA00022630"/>
    </source>
</evidence>
<evidence type="ECO:0000256" key="3">
    <source>
        <dbReference type="ARBA" id="ARBA00022827"/>
    </source>
</evidence>
<dbReference type="Pfam" id="PF07992">
    <property type="entry name" value="Pyr_redox_2"/>
    <property type="match status" value="1"/>
</dbReference>
<dbReference type="InterPro" id="IPR050446">
    <property type="entry name" value="FAD-oxidoreductase/Apoptosis"/>
</dbReference>
<evidence type="ECO:0000256" key="1">
    <source>
        <dbReference type="ARBA" id="ARBA00001974"/>
    </source>
</evidence>
<dbReference type="RefSeq" id="WP_283444175.1">
    <property type="nucleotide sequence ID" value="NZ_FXUL01000018.1"/>
</dbReference>
<accession>A0ABY1QJ48</accession>
<dbReference type="PANTHER" id="PTHR43557:SF2">
    <property type="entry name" value="RIESKE DOMAIN-CONTAINING PROTEIN-RELATED"/>
    <property type="match status" value="1"/>
</dbReference>
<evidence type="ECO:0000256" key="5">
    <source>
        <dbReference type="SAM" id="Phobius"/>
    </source>
</evidence>
<sequence length="407" mass="43636">MTSQQVVIVGSGQGGFQVAASLRDMGFDGHVTIVGEESGLPYQRPPLSKAFLTGQMQHEHLLLRPASFFESRKISLIAPERVQAIARDKREVVLQSGRCFHYDHLVLATGARARPVKVPGAEQQRVVLLRGLADAIQVRAWLQRAQRIVIIGAGFIGLEIAAIAAAMGIETDVLDFAERGLKRSVSAFCADFLATAHATAGVRFHFSTAIAHISGSDGIATGVVSADGRHFAADMVLVGIGVEPNTELAQEAGLEVSNGIVVDCHLQTADPAISAIGDCALYPSAFFPRPMRIESVQNAVDQARCVASRIAGKPASYHKVPWFWSDQGAYKLQIAGVASEADQAVLRGDMSTGKFSVFRFHNGRLTAVESINRPGDHLAARKLIEAGTLLSHEQAADDNFKLNQRAA</sequence>
<evidence type="ECO:0000259" key="7">
    <source>
        <dbReference type="Pfam" id="PF14759"/>
    </source>
</evidence>
<keyword evidence="9" id="KW-1185">Reference proteome</keyword>
<dbReference type="Gene3D" id="3.50.50.60">
    <property type="entry name" value="FAD/NAD(P)-binding domain"/>
    <property type="match status" value="2"/>
</dbReference>
<keyword evidence="5" id="KW-0472">Membrane</keyword>
<feature type="domain" description="FAD/NAD(P)-binding" evidence="6">
    <location>
        <begin position="5"/>
        <end position="303"/>
    </location>
</feature>
<organism evidence="8 9">
    <name type="scientific">Noviherbaspirillum suwonense</name>
    <dbReference type="NCBI Taxonomy" id="1224511"/>
    <lineage>
        <taxon>Bacteria</taxon>
        <taxon>Pseudomonadati</taxon>
        <taxon>Pseudomonadota</taxon>
        <taxon>Betaproteobacteria</taxon>
        <taxon>Burkholderiales</taxon>
        <taxon>Oxalobacteraceae</taxon>
        <taxon>Noviherbaspirillum</taxon>
    </lineage>
</organism>
<dbReference type="Proteomes" id="UP001158049">
    <property type="component" value="Unassembled WGS sequence"/>
</dbReference>
<keyword evidence="2" id="KW-0285">Flavoprotein</keyword>
<dbReference type="InterPro" id="IPR036188">
    <property type="entry name" value="FAD/NAD-bd_sf"/>
</dbReference>
<evidence type="ECO:0000313" key="8">
    <source>
        <dbReference type="EMBL" id="SMP72831.1"/>
    </source>
</evidence>
<evidence type="ECO:0000256" key="4">
    <source>
        <dbReference type="ARBA" id="ARBA00023002"/>
    </source>
</evidence>
<dbReference type="InterPro" id="IPR023753">
    <property type="entry name" value="FAD/NAD-binding_dom"/>
</dbReference>
<evidence type="ECO:0000313" key="9">
    <source>
        <dbReference type="Proteomes" id="UP001158049"/>
    </source>
</evidence>
<evidence type="ECO:0000259" key="6">
    <source>
        <dbReference type="Pfam" id="PF07992"/>
    </source>
</evidence>
<protein>
    <submittedName>
        <fullName evidence="8">3-phenylpropionate/trans-cinnamate dioxygenase ferredoxin reductase subunit</fullName>
    </submittedName>
</protein>
<gene>
    <name evidence="8" type="ORF">SAMN06295970_118125</name>
</gene>
<comment type="caution">
    <text evidence="8">The sequence shown here is derived from an EMBL/GenBank/DDBJ whole genome shotgun (WGS) entry which is preliminary data.</text>
</comment>
<reference evidence="8 9" key="1">
    <citation type="submission" date="2017-05" db="EMBL/GenBank/DDBJ databases">
        <authorList>
            <person name="Varghese N."/>
            <person name="Submissions S."/>
        </authorList>
    </citation>
    <scope>NUCLEOTIDE SEQUENCE [LARGE SCALE GENOMIC DNA]</scope>
    <source>
        <strain evidence="8 9">DSM 26001</strain>
    </source>
</reference>
<keyword evidence="4" id="KW-0560">Oxidoreductase</keyword>
<comment type="cofactor">
    <cofactor evidence="1">
        <name>FAD</name>
        <dbReference type="ChEBI" id="CHEBI:57692"/>
    </cofactor>
</comment>
<dbReference type="PRINTS" id="PR00411">
    <property type="entry name" value="PNDRDTASEI"/>
</dbReference>
<keyword evidence="8" id="KW-0223">Dioxygenase</keyword>
<keyword evidence="5" id="KW-0812">Transmembrane</keyword>
<dbReference type="GO" id="GO:0051213">
    <property type="term" value="F:dioxygenase activity"/>
    <property type="evidence" value="ECO:0007669"/>
    <property type="project" value="UniProtKB-KW"/>
</dbReference>
<dbReference type="InterPro" id="IPR016156">
    <property type="entry name" value="FAD/NAD-linked_Rdtase_dimer_sf"/>
</dbReference>
<dbReference type="Gene3D" id="3.30.390.30">
    <property type="match status" value="1"/>
</dbReference>
<dbReference type="EMBL" id="FXUL01000018">
    <property type="protein sequence ID" value="SMP72831.1"/>
    <property type="molecule type" value="Genomic_DNA"/>
</dbReference>
<dbReference type="PRINTS" id="PR00368">
    <property type="entry name" value="FADPNR"/>
</dbReference>
<dbReference type="PANTHER" id="PTHR43557">
    <property type="entry name" value="APOPTOSIS-INDUCING FACTOR 1"/>
    <property type="match status" value="1"/>
</dbReference>
<keyword evidence="3" id="KW-0274">FAD</keyword>
<keyword evidence="5" id="KW-1133">Transmembrane helix</keyword>
<dbReference type="SUPFAM" id="SSF51905">
    <property type="entry name" value="FAD/NAD(P)-binding domain"/>
    <property type="match status" value="1"/>
</dbReference>
<proteinExistence type="predicted"/>